<organism evidence="2">
    <name type="scientific">Tanacetum cinerariifolium</name>
    <name type="common">Dalmatian daisy</name>
    <name type="synonym">Chrysanthemum cinerariifolium</name>
    <dbReference type="NCBI Taxonomy" id="118510"/>
    <lineage>
        <taxon>Eukaryota</taxon>
        <taxon>Viridiplantae</taxon>
        <taxon>Streptophyta</taxon>
        <taxon>Embryophyta</taxon>
        <taxon>Tracheophyta</taxon>
        <taxon>Spermatophyta</taxon>
        <taxon>Magnoliopsida</taxon>
        <taxon>eudicotyledons</taxon>
        <taxon>Gunneridae</taxon>
        <taxon>Pentapetalae</taxon>
        <taxon>asterids</taxon>
        <taxon>campanulids</taxon>
        <taxon>Asterales</taxon>
        <taxon>Asteraceae</taxon>
        <taxon>Asteroideae</taxon>
        <taxon>Anthemideae</taxon>
        <taxon>Anthemidinae</taxon>
        <taxon>Tanacetum</taxon>
    </lineage>
</organism>
<comment type="caution">
    <text evidence="2">The sequence shown here is derived from an EMBL/GenBank/DDBJ whole genome shotgun (WGS) entry which is preliminary data.</text>
</comment>
<dbReference type="SUPFAM" id="SSF56672">
    <property type="entry name" value="DNA/RNA polymerases"/>
    <property type="match status" value="1"/>
</dbReference>
<name>A0A6L2MFS5_TANCI</name>
<dbReference type="InterPro" id="IPR043502">
    <property type="entry name" value="DNA/RNA_pol_sf"/>
</dbReference>
<dbReference type="AlphaFoldDB" id="A0A6L2MFS5"/>
<gene>
    <name evidence="2" type="ORF">Tci_043033</name>
</gene>
<dbReference type="InterPro" id="IPR013103">
    <property type="entry name" value="RVT_2"/>
</dbReference>
<protein>
    <recommendedName>
        <fullName evidence="1">Reverse transcriptase Ty1/copia-type domain-containing protein</fullName>
    </recommendedName>
</protein>
<accession>A0A6L2MFS5</accession>
<feature type="domain" description="Reverse transcriptase Ty1/copia-type" evidence="1">
    <location>
        <begin position="30"/>
        <end position="94"/>
    </location>
</feature>
<reference evidence="2" key="1">
    <citation type="journal article" date="2019" name="Sci. Rep.">
        <title>Draft genome of Tanacetum cinerariifolium, the natural source of mosquito coil.</title>
        <authorList>
            <person name="Yamashiro T."/>
            <person name="Shiraishi A."/>
            <person name="Satake H."/>
            <person name="Nakayama K."/>
        </authorList>
    </citation>
    <scope>NUCLEOTIDE SEQUENCE</scope>
</reference>
<dbReference type="EMBL" id="BKCJ010006233">
    <property type="protein sequence ID" value="GEU71055.1"/>
    <property type="molecule type" value="Genomic_DNA"/>
</dbReference>
<evidence type="ECO:0000313" key="2">
    <source>
        <dbReference type="EMBL" id="GEU71055.1"/>
    </source>
</evidence>
<proteinExistence type="predicted"/>
<dbReference type="PANTHER" id="PTHR11439:SF470">
    <property type="entry name" value="CYSTEINE-RICH RLK (RECEPTOR-LIKE PROTEIN KINASE) 8"/>
    <property type="match status" value="1"/>
</dbReference>
<dbReference type="PANTHER" id="PTHR11439">
    <property type="entry name" value="GAG-POL-RELATED RETROTRANSPOSON"/>
    <property type="match status" value="1"/>
</dbReference>
<dbReference type="Pfam" id="PF07727">
    <property type="entry name" value="RVT_2"/>
    <property type="match status" value="1"/>
</dbReference>
<evidence type="ECO:0000259" key="1">
    <source>
        <dbReference type="Pfam" id="PF07727"/>
    </source>
</evidence>
<dbReference type="CDD" id="cd09272">
    <property type="entry name" value="RNase_HI_RT_Ty1"/>
    <property type="match status" value="1"/>
</dbReference>
<sequence length="315" mass="35705">MSTIRCMLNVAMCNNWDLFQLDTNNAFLYDDIVITGNDLTEIEKFKMFLKSKFQIKYLGKLNYFLGIKVLDNKEGICLSQMKYCLEILHEYGLLAVAPLPENTTLNHVETDDDHLLDNIGNYHKLVGKLIYLTNTRPDISYAVHCLSQYMDAPLVSHLDAPLCPATRKYISGYYVFLGDSLVTWKGKKQSTLSIPFAEAEYRSMASATCEVIWLSKLGDMGVKDLLLVVMYCNNSSTLQITANPVFHKKSKHFEIDVHLVREKVASGVIKTERIHTSQQIADVLSKALDIEQHKTLCVKLGIMDMFKVEKLKGGC</sequence>